<comment type="catalytic activity">
    <reaction evidence="5">
        <text>ATP + H2O = ADP + phosphate + H(+)</text>
        <dbReference type="Rhea" id="RHEA:13065"/>
        <dbReference type="ChEBI" id="CHEBI:15377"/>
        <dbReference type="ChEBI" id="CHEBI:15378"/>
        <dbReference type="ChEBI" id="CHEBI:30616"/>
        <dbReference type="ChEBI" id="CHEBI:43474"/>
        <dbReference type="ChEBI" id="CHEBI:456216"/>
        <dbReference type="EC" id="3.6.4.13"/>
    </reaction>
</comment>
<dbReference type="InterPro" id="IPR011545">
    <property type="entry name" value="DEAD/DEAH_box_helicase_dom"/>
</dbReference>
<comment type="domain">
    <text evidence="5">The Q motif is unique to and characteristic of the DEAD box family of RNA helicases and controls ATP binding and hydrolysis.</text>
</comment>
<dbReference type="SMART" id="SM00487">
    <property type="entry name" value="DEXDc"/>
    <property type="match status" value="1"/>
</dbReference>
<proteinExistence type="inferred from homology"/>
<protein>
    <recommendedName>
        <fullName evidence="5">ATP-dependent RNA helicase</fullName>
        <ecNumber evidence="5">3.6.4.13</ecNumber>
    </recommendedName>
</protein>
<feature type="domain" description="Helicase C-terminal" evidence="7">
    <location>
        <begin position="331"/>
        <end position="527"/>
    </location>
</feature>
<evidence type="ECO:0000256" key="4">
    <source>
        <dbReference type="ARBA" id="ARBA00022884"/>
    </source>
</evidence>
<comment type="similarity">
    <text evidence="5">Belongs to the DEAD box helicase family.</text>
</comment>
<evidence type="ECO:0000256" key="5">
    <source>
        <dbReference type="RuleBase" id="RU365068"/>
    </source>
</evidence>
<evidence type="ECO:0000259" key="6">
    <source>
        <dbReference type="PROSITE" id="PS51192"/>
    </source>
</evidence>
<evidence type="ECO:0000256" key="3">
    <source>
        <dbReference type="ARBA" id="ARBA00022840"/>
    </source>
</evidence>
<dbReference type="PROSITE" id="PS51192">
    <property type="entry name" value="HELICASE_ATP_BIND_1"/>
    <property type="match status" value="1"/>
</dbReference>
<dbReference type="RefSeq" id="XP_067067811.1">
    <property type="nucleotide sequence ID" value="XM_067211088.1"/>
</dbReference>
<dbReference type="GeneID" id="92365033"/>
<dbReference type="VEuPathDB" id="CryptoDB:cand_008480"/>
<dbReference type="OrthoDB" id="3370at2759"/>
<dbReference type="AlphaFoldDB" id="A0A1J4MST1"/>
<name>A0A1J4MST1_9CRYT</name>
<feature type="domain" description="Helicase ATP-binding" evidence="6">
    <location>
        <begin position="70"/>
        <end position="272"/>
    </location>
</feature>
<sequence>MVTSIPNWTKRWKIVNHLTDEKENNNDHKDILKILHKNTKKGIKSINGFKKFFPIQSKVIPYILKGINEDRNSLYSSDICISVPTGEGKTLCYVIPIINYLQSKSFQYLSSLILVPTRELANQIKNIFIIFSNKYKGPYPIRIMTLTGQSSFSIELQQLNYIIPDIIICTPGRLYEHYYHLCSLENLNNNQVPKIFQYIRFIIIDEVDRLLSQSYNDWLDIINCINKQIYINTNNGELGMGIKKPLLILLSATMANIYYKLDQLQLVRPIYFITSTHGESKIPSKIIQKYIKVGENEDKYLILLSLLYELYFNNKNMLQYINKTKIININNNKDILLKIIIFCSTKDTAHNLTKYLQYQFNNINKEDILYLSNYKDKDEDYFEDNNIEYKNLKELDHNNNMDMMSTTPLLNIKIEEFSSYLMQKERNRLIKEFSKNKYNILVCSDILSRGIDISDIDIVINYDVPINWKVYVHRVGRTARAGKVGYTFTLVDKYQMNYFKKLIRNNHKFNNPKIQRQYLSIMIKPKLLTNSINSI</sequence>
<evidence type="ECO:0000259" key="7">
    <source>
        <dbReference type="PROSITE" id="PS51194"/>
    </source>
</evidence>
<dbReference type="Proteomes" id="UP000186804">
    <property type="component" value="Unassembled WGS sequence"/>
</dbReference>
<reference evidence="8 9" key="1">
    <citation type="submission" date="2016-10" db="EMBL/GenBank/DDBJ databases">
        <title>Reductive evolution of mitochondrial metabolism and differential evolution of invasion-related proteins in Cryptosporidium.</title>
        <authorList>
            <person name="Liu S."/>
            <person name="Roellig D.M."/>
            <person name="Guo Y."/>
            <person name="Li N."/>
            <person name="Frace M.A."/>
            <person name="Tang K."/>
            <person name="Zhang L."/>
            <person name="Feng Y."/>
            <person name="Xiao L."/>
        </authorList>
    </citation>
    <scope>NUCLEOTIDE SEQUENCE [LARGE SCALE GENOMIC DNA]</scope>
    <source>
        <strain evidence="8">30847</strain>
    </source>
</reference>
<keyword evidence="9" id="KW-1185">Reference proteome</keyword>
<evidence type="ECO:0000313" key="9">
    <source>
        <dbReference type="Proteomes" id="UP000186804"/>
    </source>
</evidence>
<organism evidence="8 9">
    <name type="scientific">Cryptosporidium andersoni</name>
    <dbReference type="NCBI Taxonomy" id="117008"/>
    <lineage>
        <taxon>Eukaryota</taxon>
        <taxon>Sar</taxon>
        <taxon>Alveolata</taxon>
        <taxon>Apicomplexa</taxon>
        <taxon>Conoidasida</taxon>
        <taxon>Coccidia</taxon>
        <taxon>Eucoccidiorida</taxon>
        <taxon>Eimeriorina</taxon>
        <taxon>Cryptosporidiidae</taxon>
        <taxon>Cryptosporidium</taxon>
    </lineage>
</organism>
<comment type="caution">
    <text evidence="8">The sequence shown here is derived from an EMBL/GenBank/DDBJ whole genome shotgun (WGS) entry which is preliminary data.</text>
</comment>
<dbReference type="Pfam" id="PF00271">
    <property type="entry name" value="Helicase_C"/>
    <property type="match status" value="1"/>
</dbReference>
<dbReference type="GO" id="GO:0016787">
    <property type="term" value="F:hydrolase activity"/>
    <property type="evidence" value="ECO:0007669"/>
    <property type="project" value="UniProtKB-KW"/>
</dbReference>
<accession>A0A1J4MST1</accession>
<dbReference type="PANTHER" id="PTHR24031">
    <property type="entry name" value="RNA HELICASE"/>
    <property type="match status" value="1"/>
</dbReference>
<keyword evidence="5 8" id="KW-0347">Helicase</keyword>
<dbReference type="GO" id="GO:0003724">
    <property type="term" value="F:RNA helicase activity"/>
    <property type="evidence" value="ECO:0007669"/>
    <property type="project" value="UniProtKB-EC"/>
</dbReference>
<dbReference type="SUPFAM" id="SSF52540">
    <property type="entry name" value="P-loop containing nucleoside triphosphate hydrolases"/>
    <property type="match status" value="1"/>
</dbReference>
<dbReference type="GO" id="GO:0005524">
    <property type="term" value="F:ATP binding"/>
    <property type="evidence" value="ECO:0007669"/>
    <property type="project" value="UniProtKB-UniRule"/>
</dbReference>
<dbReference type="InterPro" id="IPR001650">
    <property type="entry name" value="Helicase_C-like"/>
</dbReference>
<evidence type="ECO:0000313" key="8">
    <source>
        <dbReference type="EMBL" id="OII75965.1"/>
    </source>
</evidence>
<dbReference type="GO" id="GO:0003723">
    <property type="term" value="F:RNA binding"/>
    <property type="evidence" value="ECO:0007669"/>
    <property type="project" value="UniProtKB-UniRule"/>
</dbReference>
<evidence type="ECO:0000256" key="1">
    <source>
        <dbReference type="ARBA" id="ARBA00022741"/>
    </source>
</evidence>
<dbReference type="EC" id="3.6.4.13" evidence="5"/>
<gene>
    <name evidence="8" type="ORF">cand_008480</name>
</gene>
<dbReference type="SMART" id="SM00490">
    <property type="entry name" value="HELICc"/>
    <property type="match status" value="1"/>
</dbReference>
<keyword evidence="2 5" id="KW-0378">Hydrolase</keyword>
<dbReference type="Pfam" id="PF00270">
    <property type="entry name" value="DEAD"/>
    <property type="match status" value="1"/>
</dbReference>
<dbReference type="EMBL" id="LRBS01000070">
    <property type="protein sequence ID" value="OII75965.1"/>
    <property type="molecule type" value="Genomic_DNA"/>
</dbReference>
<dbReference type="InterPro" id="IPR014001">
    <property type="entry name" value="Helicase_ATP-bd"/>
</dbReference>
<dbReference type="PROSITE" id="PS51194">
    <property type="entry name" value="HELICASE_CTER"/>
    <property type="match status" value="1"/>
</dbReference>
<dbReference type="InterPro" id="IPR027417">
    <property type="entry name" value="P-loop_NTPase"/>
</dbReference>
<keyword evidence="1 5" id="KW-0547">Nucleotide-binding</keyword>
<evidence type="ECO:0000256" key="2">
    <source>
        <dbReference type="ARBA" id="ARBA00022801"/>
    </source>
</evidence>
<keyword evidence="4 5" id="KW-0694">RNA-binding</keyword>
<dbReference type="Gene3D" id="3.40.50.300">
    <property type="entry name" value="P-loop containing nucleotide triphosphate hydrolases"/>
    <property type="match status" value="2"/>
</dbReference>
<comment type="function">
    <text evidence="5">RNA helicase.</text>
</comment>
<keyword evidence="3 5" id="KW-0067">ATP-binding</keyword>